<organism evidence="2 3">
    <name type="scientific">Symbiochloris irregularis</name>
    <dbReference type="NCBI Taxonomy" id="706552"/>
    <lineage>
        <taxon>Eukaryota</taxon>
        <taxon>Viridiplantae</taxon>
        <taxon>Chlorophyta</taxon>
        <taxon>core chlorophytes</taxon>
        <taxon>Trebouxiophyceae</taxon>
        <taxon>Trebouxiales</taxon>
        <taxon>Trebouxiaceae</taxon>
        <taxon>Symbiochloris</taxon>
    </lineage>
</organism>
<dbReference type="EMBL" id="JALJOQ010000027">
    <property type="protein sequence ID" value="KAK9808093.1"/>
    <property type="molecule type" value="Genomic_DNA"/>
</dbReference>
<evidence type="ECO:0000313" key="2">
    <source>
        <dbReference type="EMBL" id="KAK9808093.1"/>
    </source>
</evidence>
<gene>
    <name evidence="2" type="ORF">WJX73_004659</name>
</gene>
<feature type="compositionally biased region" description="Polar residues" evidence="1">
    <location>
        <begin position="141"/>
        <end position="156"/>
    </location>
</feature>
<evidence type="ECO:0000256" key="1">
    <source>
        <dbReference type="SAM" id="MobiDB-lite"/>
    </source>
</evidence>
<dbReference type="AlphaFoldDB" id="A0AAW1PHV6"/>
<keyword evidence="3" id="KW-1185">Reference proteome</keyword>
<reference evidence="2 3" key="1">
    <citation type="journal article" date="2024" name="Nat. Commun.">
        <title>Phylogenomics reveals the evolutionary origins of lichenization in chlorophyte algae.</title>
        <authorList>
            <person name="Puginier C."/>
            <person name="Libourel C."/>
            <person name="Otte J."/>
            <person name="Skaloud P."/>
            <person name="Haon M."/>
            <person name="Grisel S."/>
            <person name="Petersen M."/>
            <person name="Berrin J.G."/>
            <person name="Delaux P.M."/>
            <person name="Dal Grande F."/>
            <person name="Keller J."/>
        </authorList>
    </citation>
    <scope>NUCLEOTIDE SEQUENCE [LARGE SCALE GENOMIC DNA]</scope>
    <source>
        <strain evidence="2 3">SAG 2036</strain>
    </source>
</reference>
<name>A0AAW1PHV6_9CHLO</name>
<protein>
    <submittedName>
        <fullName evidence="2">Uncharacterized protein</fullName>
    </submittedName>
</protein>
<proteinExistence type="predicted"/>
<dbReference type="Proteomes" id="UP001465755">
    <property type="component" value="Unassembled WGS sequence"/>
</dbReference>
<comment type="caution">
    <text evidence="2">The sequence shown here is derived from an EMBL/GenBank/DDBJ whole genome shotgun (WGS) entry which is preliminary data.</text>
</comment>
<sequence>MTSPSPCVVPSLTQVAEIVTNFLCQPEVVNDQRRLSQQYLSNPLCITNYCCSSCRKPEISKGIGARVGLAVYPMSLLHVHQSCSLIIVSYDCLDVSCSNNIYRRQLILKTVFTGCSFAYPIAVDALTLLSCSAFQSAPTEPESALSTPTLPVSSRVPNCKAHPLPDTPQASRQPPATALNDPTSLRFAVPNGQEAWSRMSEAICQPHEAEPRATSPDRPAPLRGTLPVGCCDSARSVADHAAFHLPVAFSHPLFMQHSHSAHLTVASRGGVLGRQQQRHQQQR</sequence>
<feature type="region of interest" description="Disordered" evidence="1">
    <location>
        <begin position="141"/>
        <end position="184"/>
    </location>
</feature>
<accession>A0AAW1PHV6</accession>
<evidence type="ECO:0000313" key="3">
    <source>
        <dbReference type="Proteomes" id="UP001465755"/>
    </source>
</evidence>